<keyword evidence="2" id="KW-1185">Reference proteome</keyword>
<dbReference type="AlphaFoldDB" id="A0A7L9FH44"/>
<sequence>MSLTGVEKFVLAYIYHEYGGKIYYQSGSSSPEEYLAEFIAEEFLPRKNPNFNRVVNGFAEAIRGLREKGYISMTGYEVNLTEEGKGEASKVPQEEYRELKKRFSKT</sequence>
<reference evidence="1 2" key="1">
    <citation type="submission" date="2020-10" db="EMBL/GenBank/DDBJ databases">
        <title>Thermofilum lucidum 3507LT sp. nov. a novel member of Thermofilaceae family isolated from Chile hot spring, and proposal of description order Thermofilales.</title>
        <authorList>
            <person name="Zayulina K.S."/>
            <person name="Elcheninov A.G."/>
            <person name="Toshchakov S.V."/>
            <person name="Kublanov I.V."/>
        </authorList>
    </citation>
    <scope>NUCLEOTIDE SEQUENCE [LARGE SCALE GENOMIC DNA]</scope>
    <source>
        <strain evidence="1 2">3507LT</strain>
    </source>
</reference>
<dbReference type="Proteomes" id="UP000594121">
    <property type="component" value="Chromosome"/>
</dbReference>
<dbReference type="RefSeq" id="WP_192818208.1">
    <property type="nucleotide sequence ID" value="NZ_CP062310.1"/>
</dbReference>
<accession>A0A7L9FH44</accession>
<evidence type="ECO:0000313" key="2">
    <source>
        <dbReference type="Proteomes" id="UP000594121"/>
    </source>
</evidence>
<dbReference type="EMBL" id="CP062310">
    <property type="protein sequence ID" value="QOJ78236.1"/>
    <property type="molecule type" value="Genomic_DNA"/>
</dbReference>
<name>A0A7L9FH44_9CREN</name>
<dbReference type="InParanoid" id="A0A7L9FH44"/>
<organism evidence="1 2">
    <name type="scientific">Infirmifilum lucidum</name>
    <dbReference type="NCBI Taxonomy" id="2776706"/>
    <lineage>
        <taxon>Archaea</taxon>
        <taxon>Thermoproteota</taxon>
        <taxon>Thermoprotei</taxon>
        <taxon>Thermofilales</taxon>
        <taxon>Thermofilaceae</taxon>
        <taxon>Infirmifilum</taxon>
    </lineage>
</organism>
<dbReference type="KEGG" id="thel:IG193_05555"/>
<protein>
    <submittedName>
        <fullName evidence="1">Uncharacterized protein</fullName>
    </submittedName>
</protein>
<dbReference type="GeneID" id="59149341"/>
<evidence type="ECO:0000313" key="1">
    <source>
        <dbReference type="EMBL" id="QOJ78236.1"/>
    </source>
</evidence>
<proteinExistence type="predicted"/>
<gene>
    <name evidence="1" type="ORF">IG193_05555</name>
</gene>